<name>A0A1C3EHU9_9PLAN</name>
<feature type="region of interest" description="Disordered" evidence="1">
    <location>
        <begin position="1"/>
        <end position="22"/>
    </location>
</feature>
<gene>
    <name evidence="2" type="ORF">A6X21_21050</name>
</gene>
<accession>A0A1C3EHU9</accession>
<proteinExistence type="predicted"/>
<protein>
    <submittedName>
        <fullName evidence="2">Uncharacterized protein</fullName>
    </submittedName>
</protein>
<dbReference type="AlphaFoldDB" id="A0A1C3EHU9"/>
<organism evidence="2 3">
    <name type="scientific">Planctopirus hydrillae</name>
    <dbReference type="NCBI Taxonomy" id="1841610"/>
    <lineage>
        <taxon>Bacteria</taxon>
        <taxon>Pseudomonadati</taxon>
        <taxon>Planctomycetota</taxon>
        <taxon>Planctomycetia</taxon>
        <taxon>Planctomycetales</taxon>
        <taxon>Planctomycetaceae</taxon>
        <taxon>Planctopirus</taxon>
    </lineage>
</organism>
<evidence type="ECO:0000313" key="3">
    <source>
        <dbReference type="Proteomes" id="UP000094828"/>
    </source>
</evidence>
<sequence>MNSPSEISEHGTNRPSEIEGPGYFTVTQKLFQRRRNLQCPHPVSKETRLPLFGQAVNFAERRSANLLDPWDSKTYSSSVGNVMDPQILRVG</sequence>
<dbReference type="Proteomes" id="UP000094828">
    <property type="component" value="Unassembled WGS sequence"/>
</dbReference>
<evidence type="ECO:0000256" key="1">
    <source>
        <dbReference type="SAM" id="MobiDB-lite"/>
    </source>
</evidence>
<reference evidence="2 3" key="1">
    <citation type="submission" date="2016-05" db="EMBL/GenBank/DDBJ databases">
        <title>Genomic and physiological characterization of Planctopirus sp. isolated from fresh water lake.</title>
        <authorList>
            <person name="Subhash Y."/>
            <person name="Ramana C."/>
        </authorList>
    </citation>
    <scope>NUCLEOTIDE SEQUENCE [LARGE SCALE GENOMIC DNA]</scope>
    <source>
        <strain evidence="2 3">JC280</strain>
    </source>
</reference>
<evidence type="ECO:0000313" key="2">
    <source>
        <dbReference type="EMBL" id="ODA32810.1"/>
    </source>
</evidence>
<keyword evidence="3" id="KW-1185">Reference proteome</keyword>
<dbReference type="EMBL" id="LYDR01000063">
    <property type="protein sequence ID" value="ODA32810.1"/>
    <property type="molecule type" value="Genomic_DNA"/>
</dbReference>
<comment type="caution">
    <text evidence="2">The sequence shown here is derived from an EMBL/GenBank/DDBJ whole genome shotgun (WGS) entry which is preliminary data.</text>
</comment>